<evidence type="ECO:0000256" key="4">
    <source>
        <dbReference type="ARBA" id="ARBA00022960"/>
    </source>
</evidence>
<feature type="transmembrane region" description="Helical" evidence="8">
    <location>
        <begin position="483"/>
        <end position="505"/>
    </location>
</feature>
<comment type="caution">
    <text evidence="9">The sequence shown here is derived from an EMBL/GenBank/DDBJ whole genome shotgun (WGS) entry which is preliminary data.</text>
</comment>
<dbReference type="PRINTS" id="PR01806">
    <property type="entry name" value="VIRFACTRMVIN"/>
</dbReference>
<evidence type="ECO:0000256" key="1">
    <source>
        <dbReference type="ARBA" id="ARBA00004651"/>
    </source>
</evidence>
<dbReference type="GO" id="GO:0015648">
    <property type="term" value="F:lipid-linked peptidoglycan transporter activity"/>
    <property type="evidence" value="ECO:0007669"/>
    <property type="project" value="TreeGrafter"/>
</dbReference>
<feature type="transmembrane region" description="Helical" evidence="8">
    <location>
        <begin position="239"/>
        <end position="257"/>
    </location>
</feature>
<evidence type="ECO:0000256" key="5">
    <source>
        <dbReference type="ARBA" id="ARBA00022984"/>
    </source>
</evidence>
<dbReference type="AlphaFoldDB" id="A0A0P6Z3K1"/>
<feature type="transmembrane region" description="Helical" evidence="8">
    <location>
        <begin position="321"/>
        <end position="345"/>
    </location>
</feature>
<feature type="transmembrane region" description="Helical" evidence="8">
    <location>
        <begin position="389"/>
        <end position="410"/>
    </location>
</feature>
<evidence type="ECO:0000256" key="3">
    <source>
        <dbReference type="ARBA" id="ARBA00022692"/>
    </source>
</evidence>
<name>A0A0P6Z3K1_9CHLR</name>
<protein>
    <recommendedName>
        <fullName evidence="11">Lipid II flippase MurJ</fullName>
    </recommendedName>
</protein>
<dbReference type="Proteomes" id="UP000050277">
    <property type="component" value="Unassembled WGS sequence"/>
</dbReference>
<sequence length="526" mass="56438">MNTKLETKAQATAGRSIALAALLLMVGNFASRILGLVRDKVINHNFGVGAETSLYSLLSAVPTQLYDFLVGGLVSAALVPVLSDYIDQQDDGDLWQIINTILTILSLVLGFLGGLVWLFAAPINQVLASKIVASPTMLSLGVSMLHSMVIAVVFMCLSGVLTGLLQAQRRFSLPAFTSTVFNLALIVLIWFWPQDARVLGWAMVAGALAQVGLQLPALRAARLRPMLRLNHPGVRRIGLLYAPVALGISFSFVGTLIDRQLAGSIDDLSASYMRNATTFIQFALGLVSAAISIAILPTLARLNSDGDEVGFRRILGIGLKVVLLLIVPMLVIFGLLGESVLRILFEGGKFSPENTRVTALVLLAYLPSMLAAAIDQPLIFAFYARKNTLLPNLVQAPAIASYFLVAGLSYRHWGMYGLIAGNVAQLTVHALVMAVVAHRRLRVFDGQAMLLAGAKIALAALVMAAACWGLLQLLPTTPSKLNALLVLMVAGGGSGLIYLGLLWWLKLDALLFFSQALQRKFKRNAA</sequence>
<evidence type="ECO:0000313" key="10">
    <source>
        <dbReference type="Proteomes" id="UP000050277"/>
    </source>
</evidence>
<feature type="transmembrane region" description="Helical" evidence="8">
    <location>
        <begin position="449"/>
        <end position="471"/>
    </location>
</feature>
<comment type="subcellular location">
    <subcellularLocation>
        <location evidence="1">Cell membrane</location>
        <topology evidence="1">Multi-pass membrane protein</topology>
    </subcellularLocation>
</comment>
<feature type="transmembrane region" description="Helical" evidence="8">
    <location>
        <begin position="171"/>
        <end position="192"/>
    </location>
</feature>
<evidence type="ECO:0000256" key="8">
    <source>
        <dbReference type="SAM" id="Phobius"/>
    </source>
</evidence>
<keyword evidence="2" id="KW-1003">Cell membrane</keyword>
<evidence type="ECO:0000256" key="6">
    <source>
        <dbReference type="ARBA" id="ARBA00022989"/>
    </source>
</evidence>
<dbReference type="GO" id="GO:0034204">
    <property type="term" value="P:lipid translocation"/>
    <property type="evidence" value="ECO:0007669"/>
    <property type="project" value="TreeGrafter"/>
</dbReference>
<dbReference type="CDD" id="cd13123">
    <property type="entry name" value="MATE_MurJ_like"/>
    <property type="match status" value="1"/>
</dbReference>
<dbReference type="GO" id="GO:0009252">
    <property type="term" value="P:peptidoglycan biosynthetic process"/>
    <property type="evidence" value="ECO:0007669"/>
    <property type="project" value="UniProtKB-KW"/>
</dbReference>
<reference evidence="9 10" key="1">
    <citation type="submission" date="2015-07" db="EMBL/GenBank/DDBJ databases">
        <title>Whole genome sequence of Herpetosiphon geysericola DSM 7119.</title>
        <authorList>
            <person name="Hemp J."/>
            <person name="Ward L.M."/>
            <person name="Pace L.A."/>
            <person name="Fischer W.W."/>
        </authorList>
    </citation>
    <scope>NUCLEOTIDE SEQUENCE [LARGE SCALE GENOMIC DNA]</scope>
    <source>
        <strain evidence="9 10">DSM 7119</strain>
    </source>
</reference>
<proteinExistence type="predicted"/>
<feature type="transmembrane region" description="Helical" evidence="8">
    <location>
        <begin position="140"/>
        <end position="164"/>
    </location>
</feature>
<dbReference type="OrthoDB" id="9804143at2"/>
<dbReference type="GO" id="GO:0005886">
    <property type="term" value="C:plasma membrane"/>
    <property type="evidence" value="ECO:0007669"/>
    <property type="project" value="UniProtKB-SubCell"/>
</dbReference>
<dbReference type="Pfam" id="PF03023">
    <property type="entry name" value="MurJ"/>
    <property type="match status" value="1"/>
</dbReference>
<feature type="transmembrane region" description="Helical" evidence="8">
    <location>
        <begin position="357"/>
        <end position="382"/>
    </location>
</feature>
<gene>
    <name evidence="9" type="ORF">SE18_00340</name>
</gene>
<keyword evidence="3 8" id="KW-0812">Transmembrane</keyword>
<evidence type="ECO:0000256" key="2">
    <source>
        <dbReference type="ARBA" id="ARBA00022475"/>
    </source>
</evidence>
<keyword evidence="6 8" id="KW-1133">Transmembrane helix</keyword>
<feature type="transmembrane region" description="Helical" evidence="8">
    <location>
        <begin position="12"/>
        <end position="30"/>
    </location>
</feature>
<dbReference type="NCBIfam" id="TIGR01695">
    <property type="entry name" value="murJ_mviN"/>
    <property type="match status" value="1"/>
</dbReference>
<dbReference type="InterPro" id="IPR004268">
    <property type="entry name" value="MurJ"/>
</dbReference>
<feature type="transmembrane region" description="Helical" evidence="8">
    <location>
        <begin position="97"/>
        <end position="120"/>
    </location>
</feature>
<dbReference type="InterPro" id="IPR051050">
    <property type="entry name" value="Lipid_II_flippase_MurJ/MviN"/>
</dbReference>
<evidence type="ECO:0000313" key="9">
    <source>
        <dbReference type="EMBL" id="KPL92033.1"/>
    </source>
</evidence>
<dbReference type="PANTHER" id="PTHR47019">
    <property type="entry name" value="LIPID II FLIPPASE MURJ"/>
    <property type="match status" value="1"/>
</dbReference>
<keyword evidence="4" id="KW-0133">Cell shape</keyword>
<organism evidence="9 10">
    <name type="scientific">Herpetosiphon geysericola</name>
    <dbReference type="NCBI Taxonomy" id="70996"/>
    <lineage>
        <taxon>Bacteria</taxon>
        <taxon>Bacillati</taxon>
        <taxon>Chloroflexota</taxon>
        <taxon>Chloroflexia</taxon>
        <taxon>Herpetosiphonales</taxon>
        <taxon>Herpetosiphonaceae</taxon>
        <taxon>Herpetosiphon</taxon>
    </lineage>
</organism>
<feature type="transmembrane region" description="Helical" evidence="8">
    <location>
        <begin position="65"/>
        <end position="85"/>
    </location>
</feature>
<feature type="transmembrane region" description="Helical" evidence="8">
    <location>
        <begin position="198"/>
        <end position="218"/>
    </location>
</feature>
<dbReference type="RefSeq" id="WP_054532423.1">
    <property type="nucleotide sequence ID" value="NZ_LGKP01000002.1"/>
</dbReference>
<dbReference type="EMBL" id="LGKP01000002">
    <property type="protein sequence ID" value="KPL92033.1"/>
    <property type="molecule type" value="Genomic_DNA"/>
</dbReference>
<keyword evidence="5" id="KW-0573">Peptidoglycan synthesis</keyword>
<dbReference type="STRING" id="70996.SE18_00340"/>
<evidence type="ECO:0000256" key="7">
    <source>
        <dbReference type="ARBA" id="ARBA00023136"/>
    </source>
</evidence>
<feature type="transmembrane region" description="Helical" evidence="8">
    <location>
        <begin position="416"/>
        <end position="437"/>
    </location>
</feature>
<dbReference type="PANTHER" id="PTHR47019:SF1">
    <property type="entry name" value="LIPID II FLIPPASE MURJ"/>
    <property type="match status" value="1"/>
</dbReference>
<evidence type="ECO:0008006" key="11">
    <source>
        <dbReference type="Google" id="ProtNLM"/>
    </source>
</evidence>
<keyword evidence="7 8" id="KW-0472">Membrane</keyword>
<accession>A0A0P6Z3K1</accession>
<dbReference type="GO" id="GO:0008360">
    <property type="term" value="P:regulation of cell shape"/>
    <property type="evidence" value="ECO:0007669"/>
    <property type="project" value="UniProtKB-KW"/>
</dbReference>
<keyword evidence="10" id="KW-1185">Reference proteome</keyword>
<feature type="transmembrane region" description="Helical" evidence="8">
    <location>
        <begin position="277"/>
        <end position="300"/>
    </location>
</feature>